<feature type="repeat" description="ANK" evidence="3">
    <location>
        <begin position="415"/>
        <end position="447"/>
    </location>
</feature>
<feature type="repeat" description="ANK" evidence="3">
    <location>
        <begin position="519"/>
        <end position="555"/>
    </location>
</feature>
<feature type="signal peptide" evidence="5">
    <location>
        <begin position="1"/>
        <end position="25"/>
    </location>
</feature>
<keyword evidence="8" id="KW-1185">Reference proteome</keyword>
<evidence type="ECO:0000256" key="3">
    <source>
        <dbReference type="PROSITE-ProRule" id="PRU00023"/>
    </source>
</evidence>
<evidence type="ECO:0000256" key="1">
    <source>
        <dbReference type="ARBA" id="ARBA00022737"/>
    </source>
</evidence>
<feature type="chain" id="PRO_5045796145" description="Azaphilone pigments biosynthesis cluster protein L N-terminal domain-containing protein" evidence="5">
    <location>
        <begin position="26"/>
        <end position="805"/>
    </location>
</feature>
<evidence type="ECO:0000256" key="5">
    <source>
        <dbReference type="SAM" id="SignalP"/>
    </source>
</evidence>
<feature type="region of interest" description="Disordered" evidence="4">
    <location>
        <begin position="671"/>
        <end position="693"/>
    </location>
</feature>
<dbReference type="InterPro" id="IPR002110">
    <property type="entry name" value="Ankyrin_rpt"/>
</dbReference>
<feature type="region of interest" description="Disordered" evidence="4">
    <location>
        <begin position="724"/>
        <end position="748"/>
    </location>
</feature>
<organism evidence="7 8">
    <name type="scientific">Discina gigas</name>
    <dbReference type="NCBI Taxonomy" id="1032678"/>
    <lineage>
        <taxon>Eukaryota</taxon>
        <taxon>Fungi</taxon>
        <taxon>Dikarya</taxon>
        <taxon>Ascomycota</taxon>
        <taxon>Pezizomycotina</taxon>
        <taxon>Pezizomycetes</taxon>
        <taxon>Pezizales</taxon>
        <taxon>Discinaceae</taxon>
        <taxon>Discina</taxon>
    </lineage>
</organism>
<evidence type="ECO:0000256" key="2">
    <source>
        <dbReference type="ARBA" id="ARBA00023043"/>
    </source>
</evidence>
<gene>
    <name evidence="7" type="ORF">Q9L58_007522</name>
</gene>
<evidence type="ECO:0000313" key="8">
    <source>
        <dbReference type="Proteomes" id="UP001447188"/>
    </source>
</evidence>
<keyword evidence="5" id="KW-0732">Signal</keyword>
<dbReference type="SUPFAM" id="SSF48403">
    <property type="entry name" value="Ankyrin repeat"/>
    <property type="match status" value="1"/>
</dbReference>
<dbReference type="SMART" id="SM00248">
    <property type="entry name" value="ANK"/>
    <property type="match status" value="3"/>
</dbReference>
<evidence type="ECO:0000313" key="7">
    <source>
        <dbReference type="EMBL" id="KAL0633562.1"/>
    </source>
</evidence>
<dbReference type="Proteomes" id="UP001447188">
    <property type="component" value="Unassembled WGS sequence"/>
</dbReference>
<dbReference type="PANTHER" id="PTHR24171">
    <property type="entry name" value="ANKYRIN REPEAT DOMAIN-CONTAINING PROTEIN 39-RELATED"/>
    <property type="match status" value="1"/>
</dbReference>
<dbReference type="InterPro" id="IPR031348">
    <property type="entry name" value="PigL_N"/>
</dbReference>
<dbReference type="InterPro" id="IPR036770">
    <property type="entry name" value="Ankyrin_rpt-contain_sf"/>
</dbReference>
<dbReference type="Pfam" id="PF00023">
    <property type="entry name" value="Ank"/>
    <property type="match status" value="2"/>
</dbReference>
<sequence>MEASGAAASIAGLICFAAQAAQVAAKLHGFLTTIAEAPQDIEDLSRDLLHIHGLLSNVANIGMKLEKTTFVDDSTLLNIEGCMTDLKKLDMIVQRVQLGTSDRGIASKGRRGWNRVKWVFWESEVKKLMSRLASHKQTISLALSSLGRSLDIKAMMSVKSLQDSVNRIIELQDGHDPGVLGKRLDKLGETSEFIRRSLGTISHHMQNSNTTALHENLVTMIRSEITSGVQDALLSTFSGTNNSNKPPTFSLQKPELENIVARDISGVKEDALLNFDRTKEICDPPSSEQPSVSSLDLRYRKYHRYETVFGVLLVFISNETTHWNMYPTTFRGRKDMFEAGFTFIPASWLFKTAFAASFLKHANRSGESSISTNLSYYAVVPHDAKIMEFSRSGNVDGIRQLFSQRLATPRDRDGHGRTPLHWAASAGNYETCKFLLENGAGPSATNSGNRALSAHNTQGRMDDLIRAIVHQDHFMVDLDHVDYLGRTPLMWELCEVNDNIDSSVALINGGASVTKKDNRGLTALHHTLLCSKSKYKEETVRLLLKSGADPLARSNDGLTPTEIAKHTGVLEKWKETLSECGFDLRKIGREDLEGAISTATDSMIASLQIGDPRSSGVKRRHAAISEDISALPVKPPERDYTFSIDQIPRRIQYDLFAPLFSQAPHRQKTGLRRAPAGSRWVNPHPPNTPISRMLNPVAHTVPASEPTKQIPYSQHAPQSVQAYDTPSKRRRVSSDSISACPGGNSQSTISIENESISELDFLDSLVSQQYDWRGGNMITYDEEDGESWISPPGSPCEFKSSYWAG</sequence>
<evidence type="ECO:0000259" key="6">
    <source>
        <dbReference type="Pfam" id="PF17111"/>
    </source>
</evidence>
<dbReference type="PANTHER" id="PTHR24171:SF9">
    <property type="entry name" value="ANKYRIN REPEAT DOMAIN-CONTAINING PROTEIN 39"/>
    <property type="match status" value="1"/>
</dbReference>
<dbReference type="EMBL" id="JBBBZM010000121">
    <property type="protein sequence ID" value="KAL0633562.1"/>
    <property type="molecule type" value="Genomic_DNA"/>
</dbReference>
<dbReference type="PROSITE" id="PS50088">
    <property type="entry name" value="ANK_REPEAT"/>
    <property type="match status" value="2"/>
</dbReference>
<protein>
    <recommendedName>
        <fullName evidence="6">Azaphilone pigments biosynthesis cluster protein L N-terminal domain-containing protein</fullName>
    </recommendedName>
</protein>
<name>A0ABR3GC78_9PEZI</name>
<dbReference type="PRINTS" id="PR01415">
    <property type="entry name" value="ANKYRIN"/>
</dbReference>
<dbReference type="Gene3D" id="1.25.40.20">
    <property type="entry name" value="Ankyrin repeat-containing domain"/>
    <property type="match status" value="1"/>
</dbReference>
<keyword evidence="2 3" id="KW-0040">ANK repeat</keyword>
<proteinExistence type="predicted"/>
<keyword evidence="1" id="KW-0677">Repeat</keyword>
<accession>A0ABR3GC78</accession>
<dbReference type="Pfam" id="PF17111">
    <property type="entry name" value="PigL_N"/>
    <property type="match status" value="1"/>
</dbReference>
<dbReference type="PROSITE" id="PS50297">
    <property type="entry name" value="ANK_REP_REGION"/>
    <property type="match status" value="1"/>
</dbReference>
<reference evidence="7 8" key="1">
    <citation type="submission" date="2024-02" db="EMBL/GenBank/DDBJ databases">
        <title>Discinaceae phylogenomics.</title>
        <authorList>
            <person name="Dirks A.C."/>
            <person name="James T.Y."/>
        </authorList>
    </citation>
    <scope>NUCLEOTIDE SEQUENCE [LARGE SCALE GENOMIC DNA]</scope>
    <source>
        <strain evidence="7 8">ACD0624</strain>
    </source>
</reference>
<comment type="caution">
    <text evidence="7">The sequence shown here is derived from an EMBL/GenBank/DDBJ whole genome shotgun (WGS) entry which is preliminary data.</text>
</comment>
<evidence type="ECO:0000256" key="4">
    <source>
        <dbReference type="SAM" id="MobiDB-lite"/>
    </source>
</evidence>
<feature type="domain" description="Azaphilone pigments biosynthesis cluster protein L N-terminal" evidence="6">
    <location>
        <begin position="10"/>
        <end position="146"/>
    </location>
</feature>